<evidence type="ECO:0000313" key="5">
    <source>
        <dbReference type="EMBL" id="MFC4197716.1"/>
    </source>
</evidence>
<dbReference type="EMBL" id="JBHSBY010000125">
    <property type="protein sequence ID" value="MFC4197716.1"/>
    <property type="molecule type" value="Genomic_DNA"/>
</dbReference>
<protein>
    <submittedName>
        <fullName evidence="5">AraC family transcriptional regulator</fullName>
    </submittedName>
</protein>
<dbReference type="Pfam" id="PF02311">
    <property type="entry name" value="AraC_binding"/>
    <property type="match status" value="1"/>
</dbReference>
<dbReference type="InterPro" id="IPR003313">
    <property type="entry name" value="AraC-bd"/>
</dbReference>
<dbReference type="SUPFAM" id="SSF46689">
    <property type="entry name" value="Homeodomain-like"/>
    <property type="match status" value="1"/>
</dbReference>
<proteinExistence type="predicted"/>
<dbReference type="Gene3D" id="1.10.10.60">
    <property type="entry name" value="Homeodomain-like"/>
    <property type="match status" value="1"/>
</dbReference>
<sequence>MIAPIAIKDKISSGRIIKIAPFKKGVRVTSPHKHHNYFEIVFLSKGTGIHSIDSQKYKIIPPIIFFVRKEQIHYWDLDTEPDGYVLIIKKKFVELSLDKEIKTLLYKLSKTEMMLLKDTATVTTLFQLLVKESVQDITASNPIVEGLLKALLAKLLSEDRSFTGNNSAEIDIYHLFREMLSQEGRLKNSVSHYATLLHTSPQNLNAICRRAANLSAAGVLSEFIISEAKRLLIYTDKTISEIGFLLSFSDSSHFVKYFKRFTGQTPKIFRLEQW</sequence>
<dbReference type="SUPFAM" id="SSF51182">
    <property type="entry name" value="RmlC-like cupins"/>
    <property type="match status" value="1"/>
</dbReference>
<dbReference type="Proteomes" id="UP001595792">
    <property type="component" value="Unassembled WGS sequence"/>
</dbReference>
<dbReference type="InterPro" id="IPR014710">
    <property type="entry name" value="RmlC-like_jellyroll"/>
</dbReference>
<dbReference type="Pfam" id="PF12833">
    <property type="entry name" value="HTH_18"/>
    <property type="match status" value="1"/>
</dbReference>
<keyword evidence="2" id="KW-0238">DNA-binding</keyword>
<organism evidence="5 6">
    <name type="scientific">Pedobacter jamesrossensis</name>
    <dbReference type="NCBI Taxonomy" id="1908238"/>
    <lineage>
        <taxon>Bacteria</taxon>
        <taxon>Pseudomonadati</taxon>
        <taxon>Bacteroidota</taxon>
        <taxon>Sphingobacteriia</taxon>
        <taxon>Sphingobacteriales</taxon>
        <taxon>Sphingobacteriaceae</taxon>
        <taxon>Pedobacter</taxon>
    </lineage>
</organism>
<keyword evidence="3" id="KW-0804">Transcription</keyword>
<evidence type="ECO:0000256" key="3">
    <source>
        <dbReference type="ARBA" id="ARBA00023163"/>
    </source>
</evidence>
<evidence type="ECO:0000256" key="1">
    <source>
        <dbReference type="ARBA" id="ARBA00023015"/>
    </source>
</evidence>
<dbReference type="RefSeq" id="WP_378961352.1">
    <property type="nucleotide sequence ID" value="NZ_JBHRXC010000001.1"/>
</dbReference>
<dbReference type="Gene3D" id="2.60.120.10">
    <property type="entry name" value="Jelly Rolls"/>
    <property type="match status" value="1"/>
</dbReference>
<evidence type="ECO:0000259" key="4">
    <source>
        <dbReference type="PROSITE" id="PS01124"/>
    </source>
</evidence>
<dbReference type="PANTHER" id="PTHR43280:SF32">
    <property type="entry name" value="TRANSCRIPTIONAL REGULATORY PROTEIN"/>
    <property type="match status" value="1"/>
</dbReference>
<keyword evidence="6" id="KW-1185">Reference proteome</keyword>
<dbReference type="PROSITE" id="PS01124">
    <property type="entry name" value="HTH_ARAC_FAMILY_2"/>
    <property type="match status" value="1"/>
</dbReference>
<feature type="domain" description="HTH araC/xylS-type" evidence="4">
    <location>
        <begin position="170"/>
        <end position="272"/>
    </location>
</feature>
<dbReference type="InterPro" id="IPR011051">
    <property type="entry name" value="RmlC_Cupin_sf"/>
</dbReference>
<dbReference type="InterPro" id="IPR009057">
    <property type="entry name" value="Homeodomain-like_sf"/>
</dbReference>
<reference evidence="6" key="1">
    <citation type="journal article" date="2019" name="Int. J. Syst. Evol. Microbiol.">
        <title>The Global Catalogue of Microorganisms (GCM) 10K type strain sequencing project: providing services to taxonomists for standard genome sequencing and annotation.</title>
        <authorList>
            <consortium name="The Broad Institute Genomics Platform"/>
            <consortium name="The Broad Institute Genome Sequencing Center for Infectious Disease"/>
            <person name="Wu L."/>
            <person name="Ma J."/>
        </authorList>
    </citation>
    <scope>NUCLEOTIDE SEQUENCE [LARGE SCALE GENOMIC DNA]</scope>
    <source>
        <strain evidence="6">CCM 8689</strain>
    </source>
</reference>
<name>A0ABV8NPB1_9SPHI</name>
<comment type="caution">
    <text evidence="5">The sequence shown here is derived from an EMBL/GenBank/DDBJ whole genome shotgun (WGS) entry which is preliminary data.</text>
</comment>
<dbReference type="SMART" id="SM00342">
    <property type="entry name" value="HTH_ARAC"/>
    <property type="match status" value="1"/>
</dbReference>
<dbReference type="PANTHER" id="PTHR43280">
    <property type="entry name" value="ARAC-FAMILY TRANSCRIPTIONAL REGULATOR"/>
    <property type="match status" value="1"/>
</dbReference>
<keyword evidence="1" id="KW-0805">Transcription regulation</keyword>
<evidence type="ECO:0000256" key="2">
    <source>
        <dbReference type="ARBA" id="ARBA00023125"/>
    </source>
</evidence>
<evidence type="ECO:0000313" key="6">
    <source>
        <dbReference type="Proteomes" id="UP001595792"/>
    </source>
</evidence>
<gene>
    <name evidence="5" type="ORF">ACFOUY_13510</name>
</gene>
<dbReference type="InterPro" id="IPR018060">
    <property type="entry name" value="HTH_AraC"/>
</dbReference>
<accession>A0ABV8NPB1</accession>